<sequence length="157" mass="16896">MPSRRVRLAAAAGPLAAAAIGGLATDPGSDWFRRLDKPPWYPPAQTFGIVWTAIYTGIGWAAGEVLARTRGEERRSFARAYAANLVLNTAWTPLFFRAHRPGLAAVESAVLTASAADLVRRAHRVSGTARSVLIPYPLWTAFATALSAEIARRNRAA</sequence>
<proteinExistence type="inferred from homology"/>
<dbReference type="Proteomes" id="UP001499924">
    <property type="component" value="Unassembled WGS sequence"/>
</dbReference>
<evidence type="ECO:0000256" key="5">
    <source>
        <dbReference type="ARBA" id="ARBA00023136"/>
    </source>
</evidence>
<comment type="similarity">
    <text evidence="2">Belongs to the TspO/BZRP family.</text>
</comment>
<reference evidence="8" key="1">
    <citation type="journal article" date="2019" name="Int. J. Syst. Evol. Microbiol.">
        <title>The Global Catalogue of Microorganisms (GCM) 10K type strain sequencing project: providing services to taxonomists for standard genome sequencing and annotation.</title>
        <authorList>
            <consortium name="The Broad Institute Genomics Platform"/>
            <consortium name="The Broad Institute Genome Sequencing Center for Infectious Disease"/>
            <person name="Wu L."/>
            <person name="Ma J."/>
        </authorList>
    </citation>
    <scope>NUCLEOTIDE SEQUENCE [LARGE SCALE GENOMIC DNA]</scope>
    <source>
        <strain evidence="8">JCM 15614</strain>
    </source>
</reference>
<dbReference type="RefSeq" id="WP_344687055.1">
    <property type="nucleotide sequence ID" value="NZ_BAAAVV010000001.1"/>
</dbReference>
<organism evidence="7 8">
    <name type="scientific">Blastococcus jejuensis</name>
    <dbReference type="NCBI Taxonomy" id="351224"/>
    <lineage>
        <taxon>Bacteria</taxon>
        <taxon>Bacillati</taxon>
        <taxon>Actinomycetota</taxon>
        <taxon>Actinomycetes</taxon>
        <taxon>Geodermatophilales</taxon>
        <taxon>Geodermatophilaceae</taxon>
        <taxon>Blastococcus</taxon>
    </lineage>
</organism>
<dbReference type="InterPro" id="IPR004307">
    <property type="entry name" value="TspO_MBR"/>
</dbReference>
<accession>A0ABP6NU66</accession>
<dbReference type="EMBL" id="BAAAVV010000001">
    <property type="protein sequence ID" value="GAA3157714.1"/>
    <property type="molecule type" value="Genomic_DNA"/>
</dbReference>
<dbReference type="Gene3D" id="1.20.1260.100">
    <property type="entry name" value="TspO/MBR protein"/>
    <property type="match status" value="1"/>
</dbReference>
<evidence type="ECO:0000313" key="8">
    <source>
        <dbReference type="Proteomes" id="UP001499924"/>
    </source>
</evidence>
<feature type="transmembrane region" description="Helical" evidence="6">
    <location>
        <begin position="48"/>
        <end position="67"/>
    </location>
</feature>
<evidence type="ECO:0000256" key="6">
    <source>
        <dbReference type="SAM" id="Phobius"/>
    </source>
</evidence>
<keyword evidence="8" id="KW-1185">Reference proteome</keyword>
<dbReference type="InterPro" id="IPR038330">
    <property type="entry name" value="TspO/MBR-related_sf"/>
</dbReference>
<comment type="subcellular location">
    <subcellularLocation>
        <location evidence="1">Membrane</location>
        <topology evidence="1">Multi-pass membrane protein</topology>
    </subcellularLocation>
</comment>
<name>A0ABP6NU66_9ACTN</name>
<evidence type="ECO:0000256" key="2">
    <source>
        <dbReference type="ARBA" id="ARBA00007524"/>
    </source>
</evidence>
<evidence type="ECO:0000256" key="4">
    <source>
        <dbReference type="ARBA" id="ARBA00022989"/>
    </source>
</evidence>
<keyword evidence="3 6" id="KW-0812">Transmembrane</keyword>
<evidence type="ECO:0000256" key="1">
    <source>
        <dbReference type="ARBA" id="ARBA00004141"/>
    </source>
</evidence>
<keyword evidence="5 6" id="KW-0472">Membrane</keyword>
<evidence type="ECO:0000313" key="7">
    <source>
        <dbReference type="EMBL" id="GAA3157714.1"/>
    </source>
</evidence>
<protein>
    <submittedName>
        <fullName evidence="7">Tryptophan-rich sensory protein</fullName>
    </submittedName>
</protein>
<dbReference type="PANTHER" id="PTHR10057:SF0">
    <property type="entry name" value="TRANSLOCATOR PROTEIN"/>
    <property type="match status" value="1"/>
</dbReference>
<dbReference type="PANTHER" id="PTHR10057">
    <property type="entry name" value="PERIPHERAL-TYPE BENZODIAZEPINE RECEPTOR"/>
    <property type="match status" value="1"/>
</dbReference>
<evidence type="ECO:0000256" key="3">
    <source>
        <dbReference type="ARBA" id="ARBA00022692"/>
    </source>
</evidence>
<dbReference type="PIRSF" id="PIRSF005859">
    <property type="entry name" value="PBR"/>
    <property type="match status" value="1"/>
</dbReference>
<comment type="caution">
    <text evidence="7">The sequence shown here is derived from an EMBL/GenBank/DDBJ whole genome shotgun (WGS) entry which is preliminary data.</text>
</comment>
<dbReference type="Pfam" id="PF03073">
    <property type="entry name" value="TspO_MBR"/>
    <property type="match status" value="1"/>
</dbReference>
<dbReference type="CDD" id="cd15904">
    <property type="entry name" value="TSPO_MBR"/>
    <property type="match status" value="1"/>
</dbReference>
<keyword evidence="4 6" id="KW-1133">Transmembrane helix</keyword>
<gene>
    <name evidence="7" type="ORF">GCM10010531_06340</name>
</gene>